<sequence>MPSVVGYGTLRPGGNPDACNPSLSTGTWKAFTGPSSRAFSMLRTKRYAMTSKHDAKGAKLQCNGMDPVCGQKGVQINARHIHEECRLAISTAVPRDTSKALSAWKRQEFDAASSGVLSNNPSPSMRVTRRVTGGLLLAASAAILGSYGAPAPFCGVAFAQTQPRLQLPPCSGRLNGQLAAALTRAVYSSVVRLQVMDEADFQVENFKLREREYKYYVDANFKQLPRIPDLADNTGGLSNSAYFNFIQYCLWKVVYRHISTQQDREAFARAVGAEFLANLGSMPEQWEQTGGFQADARTPEAVICAAVLPFLEVLRAGGYICRYQLVLGSHPGTWPQDWMTSQPAVMYADAGEAGEVGEAGLPNSGGEFLFQLKLHRPADILSNVALRSEEDGAWPRTVSCCLMQLLEQRGLCSGTVEPTSGAAEDQQQQCGSSSANNVIMPLSAGAASRNGTSFSTRIGGWVPRASRTRCCYFLEIRYSRWLWTSSPRRWYRIGVYGSRRRRRQTRRDDDRAANSKFAT</sequence>
<proteinExistence type="predicted"/>
<keyword evidence="2" id="KW-1185">Reference proteome</keyword>
<name>A0ABQ5SG54_9CHLO</name>
<accession>A0ABQ5SG54</accession>
<organism evidence="1 2">
    <name type="scientific">Volvox africanus</name>
    <dbReference type="NCBI Taxonomy" id="51714"/>
    <lineage>
        <taxon>Eukaryota</taxon>
        <taxon>Viridiplantae</taxon>
        <taxon>Chlorophyta</taxon>
        <taxon>core chlorophytes</taxon>
        <taxon>Chlorophyceae</taxon>
        <taxon>CS clade</taxon>
        <taxon>Chlamydomonadales</taxon>
        <taxon>Volvocaceae</taxon>
        <taxon>Volvox</taxon>
    </lineage>
</organism>
<dbReference type="EMBL" id="BSDZ01000080">
    <property type="protein sequence ID" value="GLI68937.1"/>
    <property type="molecule type" value="Genomic_DNA"/>
</dbReference>
<comment type="caution">
    <text evidence="1">The sequence shown here is derived from an EMBL/GenBank/DDBJ whole genome shotgun (WGS) entry which is preliminary data.</text>
</comment>
<gene>
    <name evidence="1" type="ORF">VaNZ11_013366</name>
</gene>
<protein>
    <submittedName>
        <fullName evidence="1">Uncharacterized protein</fullName>
    </submittedName>
</protein>
<evidence type="ECO:0000313" key="2">
    <source>
        <dbReference type="Proteomes" id="UP001165090"/>
    </source>
</evidence>
<reference evidence="1 2" key="1">
    <citation type="journal article" date="2023" name="IScience">
        <title>Expanded male sex-determining region conserved during the evolution of homothallism in the green alga Volvox.</title>
        <authorList>
            <person name="Yamamoto K."/>
            <person name="Matsuzaki R."/>
            <person name="Mahakham W."/>
            <person name="Heman W."/>
            <person name="Sekimoto H."/>
            <person name="Kawachi M."/>
            <person name="Minakuchi Y."/>
            <person name="Toyoda A."/>
            <person name="Nozaki H."/>
        </authorList>
    </citation>
    <scope>NUCLEOTIDE SEQUENCE [LARGE SCALE GENOMIC DNA]</scope>
    <source>
        <strain evidence="1 2">NIES-4468</strain>
    </source>
</reference>
<evidence type="ECO:0000313" key="1">
    <source>
        <dbReference type="EMBL" id="GLI68937.1"/>
    </source>
</evidence>
<dbReference type="Proteomes" id="UP001165090">
    <property type="component" value="Unassembled WGS sequence"/>
</dbReference>